<sequence length="121" mass="13225">MKPKHYIISGLCLILLVAALTNPGTEKHKEEVKLKMNAFLEKEMDKENTTQDDEMSNAGGMLGNALAQSMVNMLVDNIVSSSNYILFSTTDVTVDGKTKTIGFGILGNVFLSNKIDEAIKQ</sequence>
<protein>
    <recommendedName>
        <fullName evidence="3">DUF4359 domain-containing protein</fullName>
    </recommendedName>
</protein>
<dbReference type="OrthoDB" id="997828at2"/>
<evidence type="ECO:0000313" key="1">
    <source>
        <dbReference type="EMBL" id="SMO73396.1"/>
    </source>
</evidence>
<gene>
    <name evidence="1" type="ORF">SAMN06265220_103261</name>
</gene>
<evidence type="ECO:0000313" key="2">
    <source>
        <dbReference type="Proteomes" id="UP000319267"/>
    </source>
</evidence>
<dbReference type="Proteomes" id="UP000319267">
    <property type="component" value="Unassembled WGS sequence"/>
</dbReference>
<accession>A0A521DNW5</accession>
<organism evidence="1 2">
    <name type="scientific">Flavobacterium nitrogenifigens</name>
    <dbReference type="NCBI Taxonomy" id="1617283"/>
    <lineage>
        <taxon>Bacteria</taxon>
        <taxon>Pseudomonadati</taxon>
        <taxon>Bacteroidota</taxon>
        <taxon>Flavobacteriia</taxon>
        <taxon>Flavobacteriales</taxon>
        <taxon>Flavobacteriaceae</taxon>
        <taxon>Flavobacterium</taxon>
    </lineage>
</organism>
<name>A0A521DNW5_9FLAO</name>
<dbReference type="EMBL" id="FXTQ01000003">
    <property type="protein sequence ID" value="SMO73396.1"/>
    <property type="molecule type" value="Genomic_DNA"/>
</dbReference>
<reference evidence="1 2" key="1">
    <citation type="submission" date="2017-05" db="EMBL/GenBank/DDBJ databases">
        <authorList>
            <person name="Varghese N."/>
            <person name="Submissions S."/>
        </authorList>
    </citation>
    <scope>NUCLEOTIDE SEQUENCE [LARGE SCALE GENOMIC DNA]</scope>
    <source>
        <strain evidence="1 2">DSM 29982</strain>
    </source>
</reference>
<dbReference type="AlphaFoldDB" id="A0A521DNW5"/>
<keyword evidence="2" id="KW-1185">Reference proteome</keyword>
<dbReference type="RefSeq" id="WP_111378231.1">
    <property type="nucleotide sequence ID" value="NZ_CP043612.1"/>
</dbReference>
<evidence type="ECO:0008006" key="3">
    <source>
        <dbReference type="Google" id="ProtNLM"/>
    </source>
</evidence>
<proteinExistence type="predicted"/>